<proteinExistence type="predicted"/>
<sequence length="34" mass="3784">MKFATTVCFFKSLANFVLKGFHELTDPFLGIFGG</sequence>
<dbReference type="AlphaFoldDB" id="A3IJ83"/>
<dbReference type="EMBL" id="AAXW01000002">
    <property type="protein sequence ID" value="EAZ93865.1"/>
    <property type="molecule type" value="Genomic_DNA"/>
</dbReference>
<reference evidence="1 2" key="1">
    <citation type="submission" date="2007-03" db="EMBL/GenBank/DDBJ databases">
        <authorList>
            <person name="Stal L."/>
            <person name="Ferriera S."/>
            <person name="Johnson J."/>
            <person name="Kravitz S."/>
            <person name="Beeson K."/>
            <person name="Sutton G."/>
            <person name="Rogers Y.-H."/>
            <person name="Friedman R."/>
            <person name="Frazier M."/>
            <person name="Venter J.C."/>
        </authorList>
    </citation>
    <scope>NUCLEOTIDE SEQUENCE [LARGE SCALE GENOMIC DNA]</scope>
    <source>
        <strain evidence="1 2">CCY0110</strain>
    </source>
</reference>
<name>A3IJ83_9CHRO</name>
<keyword evidence="2" id="KW-1185">Reference proteome</keyword>
<dbReference type="Proteomes" id="UP000003781">
    <property type="component" value="Unassembled WGS sequence"/>
</dbReference>
<evidence type="ECO:0000313" key="2">
    <source>
        <dbReference type="Proteomes" id="UP000003781"/>
    </source>
</evidence>
<gene>
    <name evidence="1" type="ORF">CY0110_18757</name>
</gene>
<organism evidence="1 2">
    <name type="scientific">Crocosphaera chwakensis CCY0110</name>
    <dbReference type="NCBI Taxonomy" id="391612"/>
    <lineage>
        <taxon>Bacteria</taxon>
        <taxon>Bacillati</taxon>
        <taxon>Cyanobacteriota</taxon>
        <taxon>Cyanophyceae</taxon>
        <taxon>Oscillatoriophycideae</taxon>
        <taxon>Chroococcales</taxon>
        <taxon>Aphanothecaceae</taxon>
        <taxon>Crocosphaera</taxon>
        <taxon>Crocosphaera chwakensis</taxon>
    </lineage>
</organism>
<protein>
    <submittedName>
        <fullName evidence="1">Uncharacterized protein</fullName>
    </submittedName>
</protein>
<accession>A3IJ83</accession>
<evidence type="ECO:0000313" key="1">
    <source>
        <dbReference type="EMBL" id="EAZ93865.1"/>
    </source>
</evidence>
<comment type="caution">
    <text evidence="1">The sequence shown here is derived from an EMBL/GenBank/DDBJ whole genome shotgun (WGS) entry which is preliminary data.</text>
</comment>